<dbReference type="PRINTS" id="PR00988">
    <property type="entry name" value="URIDINKINASE"/>
</dbReference>
<comment type="caution">
    <text evidence="2">The sequence shown here is derived from an EMBL/GenBank/DDBJ whole genome shotgun (WGS) entry which is preliminary data.</text>
</comment>
<dbReference type="InterPro" id="IPR006083">
    <property type="entry name" value="PRK/URK"/>
</dbReference>
<accession>A0ABR1BDF3</accession>
<evidence type="ECO:0000313" key="2">
    <source>
        <dbReference type="EMBL" id="KAK6640750.1"/>
    </source>
</evidence>
<dbReference type="Proteomes" id="UP001359485">
    <property type="component" value="Unassembled WGS sequence"/>
</dbReference>
<feature type="domain" description="Phosphoribulokinase/uridine kinase" evidence="1">
    <location>
        <begin position="8"/>
        <end position="171"/>
    </location>
</feature>
<dbReference type="Pfam" id="PF00485">
    <property type="entry name" value="PRK"/>
    <property type="match status" value="1"/>
</dbReference>
<keyword evidence="3" id="KW-1185">Reference proteome</keyword>
<name>A0ABR1BDF3_POLSC</name>
<dbReference type="Gene3D" id="3.40.50.300">
    <property type="entry name" value="P-loop containing nucleotide triphosphate hydrolases"/>
    <property type="match status" value="1"/>
</dbReference>
<dbReference type="PANTHER" id="PTHR10285">
    <property type="entry name" value="URIDINE KINASE"/>
    <property type="match status" value="1"/>
</dbReference>
<dbReference type="SUPFAM" id="SSF52540">
    <property type="entry name" value="P-loop containing nucleoside triphosphate hydrolases"/>
    <property type="match status" value="1"/>
</dbReference>
<reference evidence="2 3" key="1">
    <citation type="submission" date="2023-09" db="EMBL/GenBank/DDBJ databases">
        <title>Genomes of two closely related lineages of the louse Polyplax serrata with different host specificities.</title>
        <authorList>
            <person name="Martinu J."/>
            <person name="Tarabai H."/>
            <person name="Stefka J."/>
            <person name="Hypsa V."/>
        </authorList>
    </citation>
    <scope>NUCLEOTIDE SEQUENCE [LARGE SCALE GENOMIC DNA]</scope>
    <source>
        <strain evidence="2">98ZLc_SE</strain>
    </source>
</reference>
<gene>
    <name evidence="2" type="ORF">RUM44_012447</name>
</gene>
<dbReference type="InterPro" id="IPR027417">
    <property type="entry name" value="P-loop_NTPase"/>
</dbReference>
<proteinExistence type="predicted"/>
<organism evidence="2 3">
    <name type="scientific">Polyplax serrata</name>
    <name type="common">Common mouse louse</name>
    <dbReference type="NCBI Taxonomy" id="468196"/>
    <lineage>
        <taxon>Eukaryota</taxon>
        <taxon>Metazoa</taxon>
        <taxon>Ecdysozoa</taxon>
        <taxon>Arthropoda</taxon>
        <taxon>Hexapoda</taxon>
        <taxon>Insecta</taxon>
        <taxon>Pterygota</taxon>
        <taxon>Neoptera</taxon>
        <taxon>Paraneoptera</taxon>
        <taxon>Psocodea</taxon>
        <taxon>Troctomorpha</taxon>
        <taxon>Phthiraptera</taxon>
        <taxon>Anoplura</taxon>
        <taxon>Polyplacidae</taxon>
        <taxon>Polyplax</taxon>
    </lineage>
</organism>
<dbReference type="EMBL" id="JAWJWF010000001">
    <property type="protein sequence ID" value="KAK6640750.1"/>
    <property type="molecule type" value="Genomic_DNA"/>
</dbReference>
<evidence type="ECO:0000259" key="1">
    <source>
        <dbReference type="Pfam" id="PF00485"/>
    </source>
</evidence>
<evidence type="ECO:0000313" key="3">
    <source>
        <dbReference type="Proteomes" id="UP001359485"/>
    </source>
</evidence>
<protein>
    <recommendedName>
        <fullName evidence="1">Phosphoribulokinase/uridine kinase domain-containing protein</fullName>
    </recommendedName>
</protein>
<sequence length="229" mass="26347">MPRENWLIVGISGATCSGKTTVAKELHSLFSNSVLLQQDDYFYDEKSEKHTKIAEFNHINFEILSSIDMAAFKNQIRLVIESSNSATGATGPSQGKPTEVEAKFTEKYCSTEIAPSAYCIISKFQKLQFVPNILFIEGFLIFNDDQLQDLCDLKFYFTMSKGLCWERRKNRVYQPPDVPGYFEKYVWPSYLVHYEEVLRKSSNVVYIDGADSIENNFRSILHKILDFLL</sequence>